<dbReference type="InterPro" id="IPR015854">
    <property type="entry name" value="ABC_transpr_LolD-like"/>
</dbReference>
<dbReference type="FunFam" id="3.40.50.300:FF:000032">
    <property type="entry name" value="Export ABC transporter ATP-binding protein"/>
    <property type="match status" value="1"/>
</dbReference>
<evidence type="ECO:0000313" key="6">
    <source>
        <dbReference type="Proteomes" id="UP000005262"/>
    </source>
</evidence>
<evidence type="ECO:0000256" key="3">
    <source>
        <dbReference type="ARBA" id="ARBA00022840"/>
    </source>
</evidence>
<dbReference type="Proteomes" id="UP000005262">
    <property type="component" value="Chromosome"/>
</dbReference>
<dbReference type="InterPro" id="IPR017911">
    <property type="entry name" value="MacB-like_ATP-bd"/>
</dbReference>
<dbReference type="HOGENOM" id="CLU_000604_1_22_9"/>
<dbReference type="GO" id="GO:0016887">
    <property type="term" value="F:ATP hydrolysis activity"/>
    <property type="evidence" value="ECO:0007669"/>
    <property type="project" value="InterPro"/>
</dbReference>
<dbReference type="GO" id="GO:0005524">
    <property type="term" value="F:ATP binding"/>
    <property type="evidence" value="ECO:0007669"/>
    <property type="project" value="UniProtKB-KW"/>
</dbReference>
<dbReference type="GO" id="GO:0098796">
    <property type="term" value="C:membrane protein complex"/>
    <property type="evidence" value="ECO:0007669"/>
    <property type="project" value="UniProtKB-ARBA"/>
</dbReference>
<reference evidence="6" key="2">
    <citation type="submission" date="2012-08" db="EMBL/GenBank/DDBJ databases">
        <title>Finished genome of Desulfosporosinus meridiei DSM 13257.</title>
        <authorList>
            <person name="Huntemann M."/>
            <person name="Wei C.-L."/>
            <person name="Han J."/>
            <person name="Detter J.C."/>
            <person name="Han C."/>
            <person name="Davenport K."/>
            <person name="Daligault H."/>
            <person name="Erkkila T."/>
            <person name="Gu W."/>
            <person name="Munk A.C.C."/>
            <person name="Teshima H."/>
            <person name="Xu Y."/>
            <person name="Chain P."/>
            <person name="Tapia R."/>
            <person name="Chen A."/>
            <person name="Krypides N."/>
            <person name="Mavromatis K."/>
            <person name="Markowitz V."/>
            <person name="Szeto E."/>
            <person name="Ivanova N."/>
            <person name="Mikhailova N."/>
            <person name="Ovchinnikova G."/>
            <person name="Pagani I."/>
            <person name="Pati A."/>
            <person name="Goodwin L."/>
            <person name="Peters L."/>
            <person name="Pitluck S."/>
            <person name="Woyke T."/>
            <person name="Pester M."/>
            <person name="Spring S."/>
            <person name="Ollivier B."/>
            <person name="Rattei T."/>
            <person name="Klenk H.-P."/>
            <person name="Wagner M."/>
            <person name="Loy A."/>
        </authorList>
    </citation>
    <scope>NUCLEOTIDE SEQUENCE [LARGE SCALE GENOMIC DNA]</scope>
    <source>
        <strain evidence="6">ATCC BAA-275 / DSM 13257 / NCIMB 13706 / S10</strain>
    </source>
</reference>
<evidence type="ECO:0000256" key="2">
    <source>
        <dbReference type="ARBA" id="ARBA00022741"/>
    </source>
</evidence>
<dbReference type="RefSeq" id="WP_014901593.1">
    <property type="nucleotide sequence ID" value="NC_018515.1"/>
</dbReference>
<accession>J7IU75</accession>
<dbReference type="eggNOG" id="COG1136">
    <property type="taxonomic scope" value="Bacteria"/>
</dbReference>
<dbReference type="SUPFAM" id="SSF52540">
    <property type="entry name" value="P-loop containing nucleoside triphosphate hydrolases"/>
    <property type="match status" value="1"/>
</dbReference>
<keyword evidence="3" id="KW-0067">ATP-binding</keyword>
<dbReference type="PROSITE" id="PS00211">
    <property type="entry name" value="ABC_TRANSPORTER_1"/>
    <property type="match status" value="1"/>
</dbReference>
<protein>
    <submittedName>
        <fullName evidence="5">ABC-type antimicrobial peptide transport system, ATPase component</fullName>
    </submittedName>
</protein>
<keyword evidence="2" id="KW-0547">Nucleotide-binding</keyword>
<dbReference type="CDD" id="cd03255">
    <property type="entry name" value="ABC_MJ0796_LolCDE_FtsE"/>
    <property type="match status" value="1"/>
</dbReference>
<dbReference type="KEGG" id="dmi:Desmer_0640"/>
<proteinExistence type="predicted"/>
<dbReference type="OrthoDB" id="9810992at2"/>
<dbReference type="InterPro" id="IPR017871">
    <property type="entry name" value="ABC_transporter-like_CS"/>
</dbReference>
<dbReference type="InterPro" id="IPR003593">
    <property type="entry name" value="AAA+_ATPase"/>
</dbReference>
<sequence length="224" mass="24548">MSLIKVCEVSKSYGDGDKLVEALSNINLEINQGEFLALMGPSGSGKSTLLSIIGGLTPPTSGTLLIDDIDVYALDSERLADFRHEYVGFVFQQYQLIPYLTALENVMLPLAITSRPGKEQREMALEVLDKVGLRSKSLRLPSQLSGGEQNRVAIARAIVNRPAIIFADEPTGSLDSKTAKELLELFQALNKDGLTIIMVTHNEENLAWVSRAIYIRDGFLAQIP</sequence>
<name>J7IU75_DESMD</name>
<dbReference type="Gene3D" id="3.40.50.300">
    <property type="entry name" value="P-loop containing nucleotide triphosphate hydrolases"/>
    <property type="match status" value="1"/>
</dbReference>
<dbReference type="AlphaFoldDB" id="J7IU75"/>
<keyword evidence="6" id="KW-1185">Reference proteome</keyword>
<dbReference type="PANTHER" id="PTHR24220">
    <property type="entry name" value="IMPORT ATP-BINDING PROTEIN"/>
    <property type="match status" value="1"/>
</dbReference>
<dbReference type="EMBL" id="CP003629">
    <property type="protein sequence ID" value="AFQ42673.1"/>
    <property type="molecule type" value="Genomic_DNA"/>
</dbReference>
<keyword evidence="1" id="KW-0813">Transport</keyword>
<evidence type="ECO:0000313" key="5">
    <source>
        <dbReference type="EMBL" id="AFQ42673.1"/>
    </source>
</evidence>
<dbReference type="GO" id="GO:0005886">
    <property type="term" value="C:plasma membrane"/>
    <property type="evidence" value="ECO:0007669"/>
    <property type="project" value="TreeGrafter"/>
</dbReference>
<dbReference type="SMART" id="SM00382">
    <property type="entry name" value="AAA"/>
    <property type="match status" value="1"/>
</dbReference>
<dbReference type="PANTHER" id="PTHR24220:SF86">
    <property type="entry name" value="ABC TRANSPORTER ABCH.1"/>
    <property type="match status" value="1"/>
</dbReference>
<feature type="domain" description="ABC transporter" evidence="4">
    <location>
        <begin position="4"/>
        <end position="223"/>
    </location>
</feature>
<dbReference type="PROSITE" id="PS50893">
    <property type="entry name" value="ABC_TRANSPORTER_2"/>
    <property type="match status" value="1"/>
</dbReference>
<dbReference type="GO" id="GO:0022857">
    <property type="term" value="F:transmembrane transporter activity"/>
    <property type="evidence" value="ECO:0007669"/>
    <property type="project" value="TreeGrafter"/>
</dbReference>
<dbReference type="STRING" id="768704.Desmer_0640"/>
<evidence type="ECO:0000259" key="4">
    <source>
        <dbReference type="PROSITE" id="PS50893"/>
    </source>
</evidence>
<dbReference type="Pfam" id="PF00005">
    <property type="entry name" value="ABC_tran"/>
    <property type="match status" value="1"/>
</dbReference>
<dbReference type="InterPro" id="IPR027417">
    <property type="entry name" value="P-loop_NTPase"/>
</dbReference>
<dbReference type="InterPro" id="IPR003439">
    <property type="entry name" value="ABC_transporter-like_ATP-bd"/>
</dbReference>
<evidence type="ECO:0000256" key="1">
    <source>
        <dbReference type="ARBA" id="ARBA00022448"/>
    </source>
</evidence>
<reference evidence="5 6" key="1">
    <citation type="journal article" date="2012" name="J. Bacteriol.">
        <title>Complete genome sequences of Desulfosporosinus orientis DSM765T, Desulfosporosinus youngiae DSM17734T, Desulfosporosinus meridiei DSM13257T, and Desulfosporosinus acidiphilus DSM22704T.</title>
        <authorList>
            <person name="Pester M."/>
            <person name="Brambilla E."/>
            <person name="Alazard D."/>
            <person name="Rattei T."/>
            <person name="Weinmaier T."/>
            <person name="Han J."/>
            <person name="Lucas S."/>
            <person name="Lapidus A."/>
            <person name="Cheng J.F."/>
            <person name="Goodwin L."/>
            <person name="Pitluck S."/>
            <person name="Peters L."/>
            <person name="Ovchinnikova G."/>
            <person name="Teshima H."/>
            <person name="Detter J.C."/>
            <person name="Han C.S."/>
            <person name="Tapia R."/>
            <person name="Land M.L."/>
            <person name="Hauser L."/>
            <person name="Kyrpides N.C."/>
            <person name="Ivanova N.N."/>
            <person name="Pagani I."/>
            <person name="Huntmann M."/>
            <person name="Wei C.L."/>
            <person name="Davenport K.W."/>
            <person name="Daligault H."/>
            <person name="Chain P.S."/>
            <person name="Chen A."/>
            <person name="Mavromatis K."/>
            <person name="Markowitz V."/>
            <person name="Szeto E."/>
            <person name="Mikhailova N."/>
            <person name="Pati A."/>
            <person name="Wagner M."/>
            <person name="Woyke T."/>
            <person name="Ollivier B."/>
            <person name="Klenk H.P."/>
            <person name="Spring S."/>
            <person name="Loy A."/>
        </authorList>
    </citation>
    <scope>NUCLEOTIDE SEQUENCE [LARGE SCALE GENOMIC DNA]</scope>
    <source>
        <strain evidence="6">ATCC BAA-275 / DSM 13257 / NCIMB 13706 / S10</strain>
    </source>
</reference>
<organism evidence="5 6">
    <name type="scientific">Desulfosporosinus meridiei (strain ATCC BAA-275 / DSM 13257 / KCTC 12902 / NCIMB 13706 / S10)</name>
    <dbReference type="NCBI Taxonomy" id="768704"/>
    <lineage>
        <taxon>Bacteria</taxon>
        <taxon>Bacillati</taxon>
        <taxon>Bacillota</taxon>
        <taxon>Clostridia</taxon>
        <taxon>Eubacteriales</taxon>
        <taxon>Desulfitobacteriaceae</taxon>
        <taxon>Desulfosporosinus</taxon>
    </lineage>
</organism>
<gene>
    <name evidence="5" type="ordered locus">Desmer_0640</name>
</gene>